<accession>A0ABW4J8U4</accession>
<dbReference type="InterPro" id="IPR002347">
    <property type="entry name" value="SDR_fam"/>
</dbReference>
<dbReference type="PANTHER" id="PTHR43976">
    <property type="entry name" value="SHORT CHAIN DEHYDROGENASE"/>
    <property type="match status" value="1"/>
</dbReference>
<dbReference type="CDD" id="cd05374">
    <property type="entry name" value="17beta-HSD-like_SDR_c"/>
    <property type="match status" value="1"/>
</dbReference>
<evidence type="ECO:0000313" key="4">
    <source>
        <dbReference type="EMBL" id="MFD1671347.1"/>
    </source>
</evidence>
<evidence type="ECO:0000313" key="5">
    <source>
        <dbReference type="Proteomes" id="UP001597267"/>
    </source>
</evidence>
<comment type="similarity">
    <text evidence="1 3">Belongs to the short-chain dehydrogenases/reductases (SDR) family.</text>
</comment>
<protein>
    <submittedName>
        <fullName evidence="4">SDR family NAD(P)-dependent oxidoreductase</fullName>
    </submittedName>
</protein>
<proteinExistence type="inferred from homology"/>
<dbReference type="PRINTS" id="PR00081">
    <property type="entry name" value="GDHRDH"/>
</dbReference>
<dbReference type="EMBL" id="JBHTOP010000007">
    <property type="protein sequence ID" value="MFD1671347.1"/>
    <property type="molecule type" value="Genomic_DNA"/>
</dbReference>
<keyword evidence="5" id="KW-1185">Reference proteome</keyword>
<evidence type="ECO:0000256" key="1">
    <source>
        <dbReference type="ARBA" id="ARBA00006484"/>
    </source>
</evidence>
<gene>
    <name evidence="4" type="ORF">ACFQ5M_04485</name>
</gene>
<dbReference type="PROSITE" id="PS00061">
    <property type="entry name" value="ADH_SHORT"/>
    <property type="match status" value="1"/>
</dbReference>
<dbReference type="InterPro" id="IPR036291">
    <property type="entry name" value="NAD(P)-bd_dom_sf"/>
</dbReference>
<organism evidence="4 5">
    <name type="scientific">Agrilactobacillus yilanensis</name>
    <dbReference type="NCBI Taxonomy" id="2485997"/>
    <lineage>
        <taxon>Bacteria</taxon>
        <taxon>Bacillati</taxon>
        <taxon>Bacillota</taxon>
        <taxon>Bacilli</taxon>
        <taxon>Lactobacillales</taxon>
        <taxon>Lactobacillaceae</taxon>
        <taxon>Agrilactobacillus</taxon>
    </lineage>
</organism>
<sequence length="280" mass="30335">MTDQTWLITGTSSGFGKELATIIAQRAHTNLIATARHLNDLNYLDSFDHGQIMKAIVDVTNLEQIQAMVTAAKSKFAHVDVLVNNAGLGYFSTIEEGNEDDVRQLFDVNFFGLVNVTKAVLPLMRAQRSGTVANISSVLGLTSLPTLGYYSASKYAVEGLSEALRQEIADLGIDVMLIEPSGARTNWAGRSGKHVIPTLSDYRQFEDMITGTRDGAGHEPGNPQKIAAAIVDAIIHGKPRRLPLGDYATHGAEAQLTQELEQVLSVRDISLQADDSGERD</sequence>
<dbReference type="Pfam" id="PF00106">
    <property type="entry name" value="adh_short"/>
    <property type="match status" value="1"/>
</dbReference>
<dbReference type="PANTHER" id="PTHR43976:SF16">
    <property type="entry name" value="SHORT-CHAIN DEHYDROGENASE_REDUCTASE FAMILY PROTEIN"/>
    <property type="match status" value="1"/>
</dbReference>
<dbReference type="InterPro" id="IPR020904">
    <property type="entry name" value="Sc_DH/Rdtase_CS"/>
</dbReference>
<dbReference type="InterPro" id="IPR051911">
    <property type="entry name" value="SDR_oxidoreductase"/>
</dbReference>
<dbReference type="RefSeq" id="WP_125715456.1">
    <property type="nucleotide sequence ID" value="NZ_JBHTOP010000007.1"/>
</dbReference>
<name>A0ABW4J8U4_9LACO</name>
<dbReference type="SUPFAM" id="SSF51735">
    <property type="entry name" value="NAD(P)-binding Rossmann-fold domains"/>
    <property type="match status" value="1"/>
</dbReference>
<dbReference type="PRINTS" id="PR00080">
    <property type="entry name" value="SDRFAMILY"/>
</dbReference>
<comment type="caution">
    <text evidence="4">The sequence shown here is derived from an EMBL/GenBank/DDBJ whole genome shotgun (WGS) entry which is preliminary data.</text>
</comment>
<evidence type="ECO:0000256" key="2">
    <source>
        <dbReference type="ARBA" id="ARBA00023002"/>
    </source>
</evidence>
<keyword evidence="2" id="KW-0560">Oxidoreductase</keyword>
<reference evidence="5" key="1">
    <citation type="journal article" date="2019" name="Int. J. Syst. Evol. Microbiol.">
        <title>The Global Catalogue of Microorganisms (GCM) 10K type strain sequencing project: providing services to taxonomists for standard genome sequencing and annotation.</title>
        <authorList>
            <consortium name="The Broad Institute Genomics Platform"/>
            <consortium name="The Broad Institute Genome Sequencing Center for Infectious Disease"/>
            <person name="Wu L."/>
            <person name="Ma J."/>
        </authorList>
    </citation>
    <scope>NUCLEOTIDE SEQUENCE [LARGE SCALE GENOMIC DNA]</scope>
    <source>
        <strain evidence="5">CCM 8896</strain>
    </source>
</reference>
<dbReference type="Gene3D" id="3.40.50.720">
    <property type="entry name" value="NAD(P)-binding Rossmann-like Domain"/>
    <property type="match status" value="1"/>
</dbReference>
<dbReference type="Proteomes" id="UP001597267">
    <property type="component" value="Unassembled WGS sequence"/>
</dbReference>
<evidence type="ECO:0000256" key="3">
    <source>
        <dbReference type="RuleBase" id="RU000363"/>
    </source>
</evidence>